<comment type="caution">
    <text evidence="3">The sequence shown here is derived from an EMBL/GenBank/DDBJ whole genome shotgun (WGS) entry which is preliminary data.</text>
</comment>
<dbReference type="Gene3D" id="3.40.50.2020">
    <property type="match status" value="1"/>
</dbReference>
<dbReference type="SUPFAM" id="SSF53271">
    <property type="entry name" value="PRTase-like"/>
    <property type="match status" value="1"/>
</dbReference>
<dbReference type="InterPro" id="IPR029057">
    <property type="entry name" value="PRTase-like"/>
</dbReference>
<dbReference type="OrthoDB" id="9779910at2"/>
<evidence type="ECO:0000256" key="1">
    <source>
        <dbReference type="ARBA" id="ARBA00008007"/>
    </source>
</evidence>
<evidence type="ECO:0000313" key="4">
    <source>
        <dbReference type="Proteomes" id="UP000248987"/>
    </source>
</evidence>
<reference evidence="3 4" key="1">
    <citation type="submission" date="2018-06" db="EMBL/GenBank/DDBJ databases">
        <title>Genomic Encyclopedia of Archaeal and Bacterial Type Strains, Phase II (KMG-II): from individual species to whole genera.</title>
        <authorList>
            <person name="Goeker M."/>
        </authorList>
    </citation>
    <scope>NUCLEOTIDE SEQUENCE [LARGE SCALE GENOMIC DNA]</scope>
    <source>
        <strain evidence="3 4">DSM 12408</strain>
    </source>
</reference>
<dbReference type="CDD" id="cd06223">
    <property type="entry name" value="PRTases_typeI"/>
    <property type="match status" value="1"/>
</dbReference>
<dbReference type="InterPro" id="IPR000836">
    <property type="entry name" value="PRTase_dom"/>
</dbReference>
<dbReference type="RefSeq" id="WP_066437289.1">
    <property type="nucleotide sequence ID" value="NZ_LZRN01000042.1"/>
</dbReference>
<dbReference type="Proteomes" id="UP000248987">
    <property type="component" value="Unassembled WGS sequence"/>
</dbReference>
<dbReference type="InterPro" id="IPR051910">
    <property type="entry name" value="ComF/GntX_DNA_util-trans"/>
</dbReference>
<dbReference type="EMBL" id="QLLQ01000026">
    <property type="protein sequence ID" value="RAJ18703.1"/>
    <property type="molecule type" value="Genomic_DNA"/>
</dbReference>
<feature type="domain" description="Phosphoribosyltransferase" evidence="2">
    <location>
        <begin position="165"/>
        <end position="221"/>
    </location>
</feature>
<dbReference type="PANTHER" id="PTHR47505">
    <property type="entry name" value="DNA UTILIZATION PROTEIN YHGH"/>
    <property type="match status" value="1"/>
</dbReference>
<dbReference type="Pfam" id="PF00156">
    <property type="entry name" value="Pribosyltran"/>
    <property type="match status" value="1"/>
</dbReference>
<organism evidence="3 4">
    <name type="scientific">Gelidibacter algens</name>
    <dbReference type="NCBI Taxonomy" id="49280"/>
    <lineage>
        <taxon>Bacteria</taxon>
        <taxon>Pseudomonadati</taxon>
        <taxon>Bacteroidota</taxon>
        <taxon>Flavobacteriia</taxon>
        <taxon>Flavobacteriales</taxon>
        <taxon>Flavobacteriaceae</taxon>
        <taxon>Gelidibacter</taxon>
    </lineage>
</organism>
<proteinExistence type="inferred from homology"/>
<protein>
    <submittedName>
        <fullName evidence="3">ComF family protein</fullName>
    </submittedName>
</protein>
<comment type="similarity">
    <text evidence="1">Belongs to the ComF/GntX family.</text>
</comment>
<gene>
    <name evidence="3" type="ORF">LX77_03738</name>
</gene>
<sequence>MIKNLLNLFFPKVCLSCDNQLEENEKHVCTDCRHALPLADFQNIQHNEVTKILYGRVQLRYASSLLWFSKKGLVQHLLHNLKYKGYEEVGEFLGKWHGEELRNHEGFKSVDVVIPVPLHSKRLRQRGYNQVHKYGKEIANAVDCDFNTEILQKSKATKTQVFKDRIRRWNNDDTLFMVTDYEILKGKHILLVDDIITTGATLETCANALLKIEGVTLSVATMAIAE</sequence>
<dbReference type="PANTHER" id="PTHR47505:SF1">
    <property type="entry name" value="DNA UTILIZATION PROTEIN YHGH"/>
    <property type="match status" value="1"/>
</dbReference>
<dbReference type="STRING" id="49280.A9996_15810"/>
<dbReference type="AlphaFoldDB" id="A0A1A7QWN7"/>
<evidence type="ECO:0000313" key="3">
    <source>
        <dbReference type="EMBL" id="RAJ18703.1"/>
    </source>
</evidence>
<name>A0A1A7QWN7_9FLAO</name>
<accession>A0A1A7QWN7</accession>
<evidence type="ECO:0000259" key="2">
    <source>
        <dbReference type="Pfam" id="PF00156"/>
    </source>
</evidence>
<keyword evidence="4" id="KW-1185">Reference proteome</keyword>